<name>A0A4E0RUA5_FASHE</name>
<dbReference type="Proteomes" id="UP000230066">
    <property type="component" value="Unassembled WGS sequence"/>
</dbReference>
<feature type="compositionally biased region" description="Basic residues" evidence="2">
    <location>
        <begin position="966"/>
        <end position="977"/>
    </location>
</feature>
<feature type="region of interest" description="Disordered" evidence="2">
    <location>
        <begin position="854"/>
        <end position="892"/>
    </location>
</feature>
<dbReference type="InterPro" id="IPR040010">
    <property type="entry name" value="ZN608/ZN609"/>
</dbReference>
<keyword evidence="5" id="KW-1185">Reference proteome</keyword>
<accession>A0A4E0RUA5</accession>
<evidence type="ECO:0000313" key="5">
    <source>
        <dbReference type="Proteomes" id="UP000230066"/>
    </source>
</evidence>
<dbReference type="PANTHER" id="PTHR21564">
    <property type="entry name" value="BRAKELESS PROTEIN"/>
    <property type="match status" value="1"/>
</dbReference>
<feature type="compositionally biased region" description="Low complexity" evidence="2">
    <location>
        <begin position="254"/>
        <end position="275"/>
    </location>
</feature>
<feature type="region of interest" description="Disordered" evidence="2">
    <location>
        <begin position="508"/>
        <end position="630"/>
    </location>
</feature>
<feature type="compositionally biased region" description="Low complexity" evidence="2">
    <location>
        <begin position="292"/>
        <end position="315"/>
    </location>
</feature>
<dbReference type="PROSITE" id="PS00028">
    <property type="entry name" value="ZINC_FINGER_C2H2_1"/>
    <property type="match status" value="1"/>
</dbReference>
<keyword evidence="1" id="KW-0862">Zinc</keyword>
<feature type="compositionally biased region" description="Polar residues" evidence="2">
    <location>
        <begin position="598"/>
        <end position="615"/>
    </location>
</feature>
<comment type="caution">
    <text evidence="4">The sequence shown here is derived from an EMBL/GenBank/DDBJ whole genome shotgun (WGS) entry which is preliminary data.</text>
</comment>
<dbReference type="GO" id="GO:0005634">
    <property type="term" value="C:nucleus"/>
    <property type="evidence" value="ECO:0007669"/>
    <property type="project" value="TreeGrafter"/>
</dbReference>
<feature type="compositionally biased region" description="Polar residues" evidence="2">
    <location>
        <begin position="350"/>
        <end position="360"/>
    </location>
</feature>
<feature type="compositionally biased region" description="Low complexity" evidence="2">
    <location>
        <begin position="63"/>
        <end position="77"/>
    </location>
</feature>
<dbReference type="PROSITE" id="PS50157">
    <property type="entry name" value="ZINC_FINGER_C2H2_2"/>
    <property type="match status" value="1"/>
</dbReference>
<feature type="compositionally biased region" description="Polar residues" evidence="2">
    <location>
        <begin position="987"/>
        <end position="1024"/>
    </location>
</feature>
<dbReference type="PANTHER" id="PTHR21564:SF5">
    <property type="entry name" value="SCRIBBLER, ISOFORM J"/>
    <property type="match status" value="1"/>
</dbReference>
<feature type="region of interest" description="Disordered" evidence="2">
    <location>
        <begin position="183"/>
        <end position="239"/>
    </location>
</feature>
<evidence type="ECO:0000256" key="1">
    <source>
        <dbReference type="PROSITE-ProRule" id="PRU00042"/>
    </source>
</evidence>
<feature type="compositionally biased region" description="Polar residues" evidence="2">
    <location>
        <begin position="909"/>
        <end position="930"/>
    </location>
</feature>
<feature type="compositionally biased region" description="Polar residues" evidence="2">
    <location>
        <begin position="322"/>
        <end position="342"/>
    </location>
</feature>
<feature type="region of interest" description="Disordered" evidence="2">
    <location>
        <begin position="909"/>
        <end position="1044"/>
    </location>
</feature>
<feature type="compositionally biased region" description="Basic residues" evidence="2">
    <location>
        <begin position="215"/>
        <end position="239"/>
    </location>
</feature>
<feature type="compositionally biased region" description="Low complexity" evidence="2">
    <location>
        <begin position="117"/>
        <end position="142"/>
    </location>
</feature>
<gene>
    <name evidence="4" type="ORF">D915_003730</name>
</gene>
<sequence>MKTKNRRSSASRSNTESDDNRPSGRGNCSELPAQDKAQSSGAGTSAGAKRKKTIESSCTITRSSKTTTGPPNTSNTSVPVTIIDSNIASDILSCNETKTVTKNKRNTTSASGGGTNTNGKSFSFNSNNRRHSQSNSSASSVLSGIGDPIDPYEFAVKAEDDVTNCGIIANVAPIKRVKLERGEDRGLPDSARSSPLPQSLCSHPSPGANSSPLIVRHHHHRHRHHHRSSSHHQHRHHCTRPLSVLTDFTQTTGATPSLTSSPSPTSSASSSACSSHKNAGDSDVNRQSIWTNVPNSVNPQSVSQSVHSTAQSSSSPPHLHRNSSTLKLDFRSATNPTDTPVTTPAIDVNETPTGPRSSSDIELESAGLTSCHNPSTVLCCVNPVSTTEPLTTNANTVMTANITTALDSSSINTGTLTALTPCNKSEPRSVGVNTVLEDLCKATITEPDLLGPCEPGTTICLNGIVWLETTTGVLVVNVTWRGRTYIGTLLDATQHDFAPPCPRDYISPFKSSVRSSNRTKRRPCAIGSSFKQNNSSHITTTTFNSSAAHNSNDARSSTSVSSRQRLRGRNTNSPASNSKGILTAVSDSSSLPRLPGTRPTSGSASNSNATGTTADDGSLITMPGGEDDQMEHVIPLGSDDGRDTPIASVAVVNTNSDTYSVAVGGLSSTQSRVQVNNNSYDHQSDKHGEPEILVEQSPPPPPRLVCCDDLVSQINNNSNTTTIPKTTCSVRLDPDNSDGDEDDEINSSYPIKCPLSGCQKRFTHMTALRFHLNHTLHNGPRPHLEVEIKHISNTTASEAHMLPLSDASAVPSITHCRSTPSHPPLLCPNTQPTRFLGTVQTPPRAVIPPISIHTFSSESHRPEPVEPDVTSQTETRQLGSHGSTQKSDPTPSFVFGCVGVPYGRSASTVGTVTHEQSSSGTSTRTVTAHTVSIPHGPLVDKVDVIQTGRAGGTNPISATNTDSGHHSHSNHTKRNNSNHRNMDMTKPSRSSSTGNAGRVQNMNSSHGSPFQKSNELSQYQQQVGPSRHPSNRPGPKELAEFPPYFAPSTGSTMCSSSIHDIRLPLPMGPISQLGSNLALFSPSSASGPGPSSLTPNTPRVDAVNNLLFTVPSEAWSFPPSTNTGESVLIDSLPTETSSTHSDQSATHCSTGQGMWMNGIVFPPGVNPPSPTSTSCGYSLGHQPHGSTRPISTLPQPITFPSTNTSAAISGPVTPTTTTLNNVDSSVNGAIGIPDFLMAAAAMSSALGPAYPMNNPSVMEMFRSYVNQSCLGKSSVHPDQTTQSIFLPSGPQALSMGKTLSNAVLPQLSAPQQPTISQGNQNTTTSLPSSVSLASVIMATSVNGLSAPNPAILSSSMMNTAFGLGQSQATPSFSQSHSNPLSTLGVSLDQLDPFKFSAAYLMQQATSSPQISTKFTQ</sequence>
<dbReference type="GO" id="GO:0006357">
    <property type="term" value="P:regulation of transcription by RNA polymerase II"/>
    <property type="evidence" value="ECO:0007669"/>
    <property type="project" value="TreeGrafter"/>
</dbReference>
<keyword evidence="1" id="KW-0863">Zinc-finger</keyword>
<protein>
    <submittedName>
        <fullName evidence="4">Zinc finger protein</fullName>
    </submittedName>
</protein>
<feature type="compositionally biased region" description="Polar residues" evidence="2">
    <location>
        <begin position="869"/>
        <end position="890"/>
    </location>
</feature>
<feature type="region of interest" description="Disordered" evidence="2">
    <location>
        <begin position="103"/>
        <end position="142"/>
    </location>
</feature>
<feature type="domain" description="C2H2-type" evidence="3">
    <location>
        <begin position="751"/>
        <end position="782"/>
    </location>
</feature>
<dbReference type="GO" id="GO:0008270">
    <property type="term" value="F:zinc ion binding"/>
    <property type="evidence" value="ECO:0007669"/>
    <property type="project" value="UniProtKB-KW"/>
</dbReference>
<evidence type="ECO:0000259" key="3">
    <source>
        <dbReference type="PROSITE" id="PS50157"/>
    </source>
</evidence>
<organism evidence="4 5">
    <name type="scientific">Fasciola hepatica</name>
    <name type="common">Liver fluke</name>
    <dbReference type="NCBI Taxonomy" id="6192"/>
    <lineage>
        <taxon>Eukaryota</taxon>
        <taxon>Metazoa</taxon>
        <taxon>Spiralia</taxon>
        <taxon>Lophotrochozoa</taxon>
        <taxon>Platyhelminthes</taxon>
        <taxon>Trematoda</taxon>
        <taxon>Digenea</taxon>
        <taxon>Plagiorchiida</taxon>
        <taxon>Echinostomata</taxon>
        <taxon>Echinostomatoidea</taxon>
        <taxon>Fasciolidae</taxon>
        <taxon>Fasciola</taxon>
    </lineage>
</organism>
<proteinExistence type="predicted"/>
<keyword evidence="1" id="KW-0479">Metal-binding</keyword>
<evidence type="ECO:0000256" key="2">
    <source>
        <dbReference type="SAM" id="MobiDB-lite"/>
    </source>
</evidence>
<feature type="compositionally biased region" description="Polar residues" evidence="2">
    <location>
        <begin position="191"/>
        <end position="212"/>
    </location>
</feature>
<reference evidence="4" key="1">
    <citation type="submission" date="2019-03" db="EMBL/GenBank/DDBJ databases">
        <title>Improved annotation for the trematode Fasciola hepatica.</title>
        <authorList>
            <person name="Choi Y.-J."/>
            <person name="Martin J."/>
            <person name="Mitreva M."/>
        </authorList>
    </citation>
    <scope>NUCLEOTIDE SEQUENCE [LARGE SCALE GENOMIC DNA]</scope>
</reference>
<feature type="compositionally biased region" description="Polar residues" evidence="2">
    <location>
        <begin position="529"/>
        <end position="591"/>
    </location>
</feature>
<dbReference type="InterPro" id="IPR013087">
    <property type="entry name" value="Znf_C2H2_type"/>
</dbReference>
<feature type="region of interest" description="Disordered" evidence="2">
    <location>
        <begin position="251"/>
        <end position="364"/>
    </location>
</feature>
<evidence type="ECO:0000313" key="4">
    <source>
        <dbReference type="EMBL" id="THD25298.1"/>
    </source>
</evidence>
<dbReference type="EMBL" id="JXXN02001203">
    <property type="protein sequence ID" value="THD25298.1"/>
    <property type="molecule type" value="Genomic_DNA"/>
</dbReference>
<feature type="region of interest" description="Disordered" evidence="2">
    <location>
        <begin position="1"/>
        <end position="79"/>
    </location>
</feature>